<comment type="similarity">
    <text evidence="1">Belongs to the remorin family.</text>
</comment>
<sequence>MREEVNKNKKKNNKKNEKQQERVSKSKAAAAAAAFLTCHSSNRKRLHHLHPHPQHQHHLRWSTTVSDSEPDTTTVTRSLPSSDFLLMHMTSRANKDNNNNNNACCSSLASCPAFSLASLDDKRPSTPSPVCSPLSSDLLLHNITSPSPPPPHHHHHPDDHQSICVMANGCCKKLVVGDEVSPLHKIIREGGEGGVEKQSWTPKSNGSAASRLSRSACRYLQCDKEIIMGDINCEDGGRVMLPVLVEEKEDKGCNKGDHHLPLPTQSSHFSADDDEYYTGSSSGGRGSEEYDVNSENEITVEKEERLRPTRDRPMNGIVVATDIRTEVEAKLNAWKEAKTYKLLNRLRNEEATIAEWERKEMEKAKIEMKRLEMKLAKQRERAIMRMHRKIRHTKEHAEQKMLKERETTARKISSVSKSFDGINTWKISWRLICC</sequence>
<evidence type="ECO:0000256" key="3">
    <source>
        <dbReference type="SAM" id="MobiDB-lite"/>
    </source>
</evidence>
<dbReference type="InterPro" id="IPR005516">
    <property type="entry name" value="Remorin_C"/>
</dbReference>
<evidence type="ECO:0000256" key="1">
    <source>
        <dbReference type="ARBA" id="ARBA00005711"/>
    </source>
</evidence>
<dbReference type="Pfam" id="PF03763">
    <property type="entry name" value="Remorin_C"/>
    <property type="match status" value="1"/>
</dbReference>
<proteinExistence type="inferred from homology"/>
<feature type="compositionally biased region" description="Basic and acidic residues" evidence="3">
    <location>
        <begin position="14"/>
        <end position="24"/>
    </location>
</feature>
<feature type="region of interest" description="Disordered" evidence="3">
    <location>
        <begin position="252"/>
        <end position="297"/>
    </location>
</feature>
<dbReference type="RefSeq" id="XP_039141303.1">
    <property type="nucleotide sequence ID" value="XM_039285369.1"/>
</dbReference>
<evidence type="ECO:0000259" key="4">
    <source>
        <dbReference type="Pfam" id="PF03763"/>
    </source>
</evidence>
<dbReference type="Proteomes" id="UP001515500">
    <property type="component" value="Chromosome 16"/>
</dbReference>
<feature type="domain" description="Remorin C-terminal" evidence="4">
    <location>
        <begin position="326"/>
        <end position="419"/>
    </location>
</feature>
<organism evidence="5 6">
    <name type="scientific">Dioscorea cayennensis subsp. rotundata</name>
    <name type="common">White Guinea yam</name>
    <name type="synonym">Dioscorea rotundata</name>
    <dbReference type="NCBI Taxonomy" id="55577"/>
    <lineage>
        <taxon>Eukaryota</taxon>
        <taxon>Viridiplantae</taxon>
        <taxon>Streptophyta</taxon>
        <taxon>Embryophyta</taxon>
        <taxon>Tracheophyta</taxon>
        <taxon>Spermatophyta</taxon>
        <taxon>Magnoliopsida</taxon>
        <taxon>Liliopsida</taxon>
        <taxon>Dioscoreales</taxon>
        <taxon>Dioscoreaceae</taxon>
        <taxon>Dioscorea</taxon>
    </lineage>
</organism>
<keyword evidence="2" id="KW-0175">Coiled coil</keyword>
<evidence type="ECO:0000256" key="2">
    <source>
        <dbReference type="SAM" id="Coils"/>
    </source>
</evidence>
<gene>
    <name evidence="6" type="primary">LOC120278635</name>
</gene>
<feature type="region of interest" description="Disordered" evidence="3">
    <location>
        <begin position="1"/>
        <end position="28"/>
    </location>
</feature>
<keyword evidence="5" id="KW-1185">Reference proteome</keyword>
<dbReference type="AlphaFoldDB" id="A0AB40CTB0"/>
<reference evidence="6" key="1">
    <citation type="submission" date="2025-08" db="UniProtKB">
        <authorList>
            <consortium name="RefSeq"/>
        </authorList>
    </citation>
    <scope>IDENTIFICATION</scope>
</reference>
<protein>
    <submittedName>
        <fullName evidence="6">Uncharacterized protein LOC120278635</fullName>
    </submittedName>
</protein>
<name>A0AB40CTB0_DIOCR</name>
<dbReference type="GeneID" id="120278635"/>
<evidence type="ECO:0000313" key="5">
    <source>
        <dbReference type="Proteomes" id="UP001515500"/>
    </source>
</evidence>
<evidence type="ECO:0000313" key="6">
    <source>
        <dbReference type="RefSeq" id="XP_039141303.1"/>
    </source>
</evidence>
<feature type="coiled-coil region" evidence="2">
    <location>
        <begin position="354"/>
        <end position="381"/>
    </location>
</feature>
<accession>A0AB40CTB0</accession>